<feature type="compositionally biased region" description="Gly residues" evidence="2">
    <location>
        <begin position="87"/>
        <end position="100"/>
    </location>
</feature>
<dbReference type="AlphaFoldDB" id="A0A6P8KGN1"/>
<feature type="domain" description="J" evidence="3">
    <location>
        <begin position="4"/>
        <end position="68"/>
    </location>
</feature>
<name>A0A6P8KGN1_DROMA</name>
<dbReference type="PROSITE" id="PS50076">
    <property type="entry name" value="DNAJ_2"/>
    <property type="match status" value="1"/>
</dbReference>
<gene>
    <name evidence="5" type="primary">LOC117146378</name>
</gene>
<reference evidence="5" key="1">
    <citation type="submission" date="2025-08" db="UniProtKB">
        <authorList>
            <consortium name="RefSeq"/>
        </authorList>
    </citation>
    <scope>IDENTIFICATION</scope>
    <source>
        <strain evidence="5">Mau12</strain>
        <tissue evidence="5">Whole Body</tissue>
    </source>
</reference>
<dbReference type="FunFam" id="2.60.260.20:FF:000013">
    <property type="entry name" value="DnaJ subfamily B member 11"/>
    <property type="match status" value="1"/>
</dbReference>
<accession>A0A6P8KGN1</accession>
<dbReference type="GO" id="GO:0051087">
    <property type="term" value="F:protein-folding chaperone binding"/>
    <property type="evidence" value="ECO:0007669"/>
    <property type="project" value="TreeGrafter"/>
</dbReference>
<proteinExistence type="predicted"/>
<evidence type="ECO:0000256" key="2">
    <source>
        <dbReference type="SAM" id="MobiDB-lite"/>
    </source>
</evidence>
<dbReference type="Gene3D" id="2.60.260.20">
    <property type="entry name" value="Urease metallochaperone UreE, N-terminal domain"/>
    <property type="match status" value="2"/>
</dbReference>
<dbReference type="GO" id="GO:0051082">
    <property type="term" value="F:unfolded protein binding"/>
    <property type="evidence" value="ECO:0007669"/>
    <property type="project" value="InterPro"/>
</dbReference>
<organism evidence="4 5">
    <name type="scientific">Drosophila mauritiana</name>
    <name type="common">Fruit fly</name>
    <dbReference type="NCBI Taxonomy" id="7226"/>
    <lineage>
        <taxon>Eukaryota</taxon>
        <taxon>Metazoa</taxon>
        <taxon>Ecdysozoa</taxon>
        <taxon>Arthropoda</taxon>
        <taxon>Hexapoda</taxon>
        <taxon>Insecta</taxon>
        <taxon>Pterygota</taxon>
        <taxon>Neoptera</taxon>
        <taxon>Endopterygota</taxon>
        <taxon>Diptera</taxon>
        <taxon>Brachycera</taxon>
        <taxon>Muscomorpha</taxon>
        <taxon>Ephydroidea</taxon>
        <taxon>Drosophilidae</taxon>
        <taxon>Drosophila</taxon>
        <taxon>Sophophora</taxon>
    </lineage>
</organism>
<dbReference type="CDD" id="cd06257">
    <property type="entry name" value="DnaJ"/>
    <property type="match status" value="1"/>
</dbReference>
<dbReference type="InterPro" id="IPR001623">
    <property type="entry name" value="DnaJ_domain"/>
</dbReference>
<dbReference type="SMART" id="SM00271">
    <property type="entry name" value="DnaJ"/>
    <property type="match status" value="1"/>
</dbReference>
<dbReference type="InterPro" id="IPR008971">
    <property type="entry name" value="HSP40/DnaJ_pept-bd"/>
</dbReference>
<dbReference type="Proteomes" id="UP000515162">
    <property type="component" value="Chromosome X"/>
</dbReference>
<dbReference type="FunFam" id="2.60.260.20:FF:000002">
    <property type="entry name" value="Dnaj homolog subfamily b member"/>
    <property type="match status" value="1"/>
</dbReference>
<dbReference type="PANTHER" id="PTHR24078:SF576">
    <property type="entry name" value="AT19485P-RELATED"/>
    <property type="match status" value="1"/>
</dbReference>
<keyword evidence="1" id="KW-0143">Chaperone</keyword>
<evidence type="ECO:0000256" key="1">
    <source>
        <dbReference type="ARBA" id="ARBA00023186"/>
    </source>
</evidence>
<feature type="region of interest" description="Disordered" evidence="2">
    <location>
        <begin position="59"/>
        <end position="119"/>
    </location>
</feature>
<dbReference type="GO" id="GO:0006457">
    <property type="term" value="P:protein folding"/>
    <property type="evidence" value="ECO:0007669"/>
    <property type="project" value="InterPro"/>
</dbReference>
<dbReference type="PRINTS" id="PR00625">
    <property type="entry name" value="JDOMAIN"/>
</dbReference>
<feature type="compositionally biased region" description="Basic and acidic residues" evidence="2">
    <location>
        <begin position="63"/>
        <end position="72"/>
    </location>
</feature>
<dbReference type="PANTHER" id="PTHR24078">
    <property type="entry name" value="DNAJ HOMOLOG SUBFAMILY C MEMBER"/>
    <property type="match status" value="1"/>
</dbReference>
<protein>
    <submittedName>
        <fullName evidence="5">DnaJ protein homolog 1</fullName>
    </submittedName>
</protein>
<dbReference type="InterPro" id="IPR002939">
    <property type="entry name" value="DnaJ_C"/>
</dbReference>
<dbReference type="InterPro" id="IPR051339">
    <property type="entry name" value="DnaJ_subfamily_B"/>
</dbReference>
<evidence type="ECO:0000313" key="5">
    <source>
        <dbReference type="RefSeq" id="XP_033168430.1"/>
    </source>
</evidence>
<dbReference type="Gene3D" id="1.10.287.110">
    <property type="entry name" value="DnaJ domain"/>
    <property type="match status" value="1"/>
</dbReference>
<dbReference type="Pfam" id="PF00226">
    <property type="entry name" value="DnaJ"/>
    <property type="match status" value="1"/>
</dbReference>
<evidence type="ECO:0000313" key="4">
    <source>
        <dbReference type="Proteomes" id="UP000515162"/>
    </source>
</evidence>
<dbReference type="GO" id="GO:0005829">
    <property type="term" value="C:cytosol"/>
    <property type="evidence" value="ECO:0007669"/>
    <property type="project" value="TreeGrafter"/>
</dbReference>
<sequence>MPKDYYKILGIQRNADNGEIRKAYHKQALRYHPDKNKSPQAEEIFKEVSKAYEVLSDKKKRRCYDDRRDQGTRRSSPNQGSDFGDGMPFGGGGGGGGSGSASGSDSDSGGGQNNSRASFGRFFDSRESYSTVFEDSASSFDSDDDVPLGGEGSAPKRRCISPQSRQSTIEHEIYVSLEGIANGCKKRMKISRASPRNGVDVLQHDKVLTVQIQPGCKSGTKICFPKAGLQLPGIGPPDVVFVIRDKPHTIFRRDGNDLLYTAKISLKDALCGVHVMVPTLLGSPMELNTDVGEVINPKSVRRIPGYGLPDSMNNSRRGAIVVRFSIQFPDAISKELASSLDKILPD</sequence>
<dbReference type="GeneID" id="117146378"/>
<dbReference type="InterPro" id="IPR018253">
    <property type="entry name" value="DnaJ_domain_CS"/>
</dbReference>
<evidence type="ECO:0000259" key="3">
    <source>
        <dbReference type="PROSITE" id="PS50076"/>
    </source>
</evidence>
<dbReference type="PROSITE" id="PS00636">
    <property type="entry name" value="DNAJ_1"/>
    <property type="match status" value="1"/>
</dbReference>
<feature type="region of interest" description="Disordered" evidence="2">
    <location>
        <begin position="134"/>
        <end position="164"/>
    </location>
</feature>
<keyword evidence="4" id="KW-1185">Reference proteome</keyword>
<dbReference type="RefSeq" id="XP_033168430.1">
    <property type="nucleotide sequence ID" value="XM_033312539.1"/>
</dbReference>
<dbReference type="CDD" id="cd10747">
    <property type="entry name" value="DnaJ_C"/>
    <property type="match status" value="1"/>
</dbReference>
<dbReference type="InterPro" id="IPR036869">
    <property type="entry name" value="J_dom_sf"/>
</dbReference>
<dbReference type="Pfam" id="PF01556">
    <property type="entry name" value="DnaJ_C"/>
    <property type="match status" value="1"/>
</dbReference>
<dbReference type="SUPFAM" id="SSF46565">
    <property type="entry name" value="Chaperone J-domain"/>
    <property type="match status" value="1"/>
</dbReference>
<dbReference type="SUPFAM" id="SSF49493">
    <property type="entry name" value="HSP40/DnaJ peptide-binding domain"/>
    <property type="match status" value="2"/>
</dbReference>